<gene>
    <name evidence="3" type="primary">HOX10_2</name>
    <name evidence="3" type="ORF">g.41198</name>
</gene>
<dbReference type="EMBL" id="GDJX01012200">
    <property type="protein sequence ID" value="JAT55736.1"/>
    <property type="molecule type" value="Transcribed_RNA"/>
</dbReference>
<accession>A0A1D1YM82</accession>
<dbReference type="InterPro" id="IPR044830">
    <property type="entry name" value="HD-Zip_III"/>
</dbReference>
<dbReference type="AlphaFoldDB" id="A0A1D1YM82"/>
<proteinExistence type="predicted"/>
<keyword evidence="3" id="KW-0371">Homeobox</keyword>
<keyword evidence="3" id="KW-0238">DNA-binding</keyword>
<dbReference type="PANTHER" id="PTHR45950">
    <property type="entry name" value="HOMEOBOX-LEUCINE ZIPPER PROTEIN ATHB-14"/>
    <property type="match status" value="1"/>
</dbReference>
<sequence length="251" mass="27101">MIKLEGQTLDKDGDSLSQDTHLLQLCSGVDVNTNGACFQLVFAPVDELFTDALLLPSGFRIIPLDANSDGLASTHTLDLASSLEVTTTTNRACGGASMNTGLRSVLTIAFQFPYEVQLQDSTAMMARQHMHGIISAVQRISAEVSNPCLGLHVEKRLIPGISEAAALANWICQSYSFHMGVELLQSDGEAGGSLVKMLWHHRDALLCCSLQIKPGFTCANQAGHDMLETTLVGLRDITLDRIFDEPGQKTL</sequence>
<dbReference type="Pfam" id="PF08670">
    <property type="entry name" value="MEKHLA"/>
    <property type="match status" value="1"/>
</dbReference>
<feature type="domain" description="MEKHLA" evidence="2">
    <location>
        <begin position="166"/>
        <end position="248"/>
    </location>
</feature>
<dbReference type="InterPro" id="IPR013978">
    <property type="entry name" value="MEKHLA"/>
</dbReference>
<keyword evidence="1" id="KW-0539">Nucleus</keyword>
<evidence type="ECO:0000256" key="1">
    <source>
        <dbReference type="ARBA" id="ARBA00023242"/>
    </source>
</evidence>
<evidence type="ECO:0000313" key="3">
    <source>
        <dbReference type="EMBL" id="JAT55736.1"/>
    </source>
</evidence>
<protein>
    <submittedName>
        <fullName evidence="3">Homeobox-leucine zipper protein HOX10</fullName>
    </submittedName>
</protein>
<reference evidence="3" key="1">
    <citation type="submission" date="2015-07" db="EMBL/GenBank/DDBJ databases">
        <title>Transcriptome Assembly of Anthurium amnicola.</title>
        <authorList>
            <person name="Suzuki J."/>
        </authorList>
    </citation>
    <scope>NUCLEOTIDE SEQUENCE</scope>
</reference>
<name>A0A1D1YM82_9ARAE</name>
<organism evidence="3">
    <name type="scientific">Anthurium amnicola</name>
    <dbReference type="NCBI Taxonomy" id="1678845"/>
    <lineage>
        <taxon>Eukaryota</taxon>
        <taxon>Viridiplantae</taxon>
        <taxon>Streptophyta</taxon>
        <taxon>Embryophyta</taxon>
        <taxon>Tracheophyta</taxon>
        <taxon>Spermatophyta</taxon>
        <taxon>Magnoliopsida</taxon>
        <taxon>Liliopsida</taxon>
        <taxon>Araceae</taxon>
        <taxon>Pothoideae</taxon>
        <taxon>Potheae</taxon>
        <taxon>Anthurium</taxon>
    </lineage>
</organism>
<evidence type="ECO:0000259" key="2">
    <source>
        <dbReference type="Pfam" id="PF08670"/>
    </source>
</evidence>
<dbReference type="PANTHER" id="PTHR45950:SF10">
    <property type="entry name" value="HOMEOBOX-LEUCINE ZIPPER PROTEIN REVOLUTA"/>
    <property type="match status" value="1"/>
</dbReference>
<dbReference type="GO" id="GO:0003677">
    <property type="term" value="F:DNA binding"/>
    <property type="evidence" value="ECO:0007669"/>
    <property type="project" value="UniProtKB-KW"/>
</dbReference>
<dbReference type="GO" id="GO:0003700">
    <property type="term" value="F:DNA-binding transcription factor activity"/>
    <property type="evidence" value="ECO:0007669"/>
    <property type="project" value="InterPro"/>
</dbReference>